<evidence type="ECO:0000313" key="5">
    <source>
        <dbReference type="EMBL" id="KAG5985721.1"/>
    </source>
</evidence>
<comment type="similarity">
    <text evidence="1">Belongs to the catalase family.</text>
</comment>
<dbReference type="Pfam" id="PF00199">
    <property type="entry name" value="Catalase"/>
    <property type="match status" value="1"/>
</dbReference>
<gene>
    <name evidence="5" type="ORF">E4U43_005921</name>
</gene>
<sequence length="74" mass="7847">MASQVSLTAQGSGLSAALDGPEHQTSNTVDLDPGLIDLLSRFNREKIPERAVHARGAGAYGEFEASHGPFHVPY</sequence>
<comment type="caution">
    <text evidence="5">The sequence shown here is derived from an EMBL/GenBank/DDBJ whole genome shotgun (WGS) entry which is preliminary data.</text>
</comment>
<evidence type="ECO:0000256" key="2">
    <source>
        <dbReference type="ARBA" id="ARBA00023324"/>
    </source>
</evidence>
<dbReference type="GO" id="GO:0020037">
    <property type="term" value="F:heme binding"/>
    <property type="evidence" value="ECO:0007669"/>
    <property type="project" value="InterPro"/>
</dbReference>
<evidence type="ECO:0000256" key="1">
    <source>
        <dbReference type="ARBA" id="ARBA00005329"/>
    </source>
</evidence>
<dbReference type="AlphaFoldDB" id="A0A9P7N4A9"/>
<dbReference type="SUPFAM" id="SSF56634">
    <property type="entry name" value="Heme-dependent catalase-like"/>
    <property type="match status" value="1"/>
</dbReference>
<dbReference type="PROSITE" id="PS00438">
    <property type="entry name" value="CATALASE_2"/>
    <property type="match status" value="1"/>
</dbReference>
<dbReference type="Proteomes" id="UP000748025">
    <property type="component" value="Unassembled WGS sequence"/>
</dbReference>
<dbReference type="Gene3D" id="2.40.180.10">
    <property type="entry name" value="Catalase core domain"/>
    <property type="match status" value="1"/>
</dbReference>
<keyword evidence="2" id="KW-0560">Oxidoreductase</keyword>
<keyword evidence="6" id="KW-1185">Reference proteome</keyword>
<dbReference type="GO" id="GO:0004096">
    <property type="term" value="F:catalase activity"/>
    <property type="evidence" value="ECO:0007669"/>
    <property type="project" value="InterPro"/>
</dbReference>
<feature type="domain" description="Catalase core" evidence="4">
    <location>
        <begin position="32"/>
        <end position="67"/>
    </location>
</feature>
<evidence type="ECO:0000256" key="3">
    <source>
        <dbReference type="SAM" id="MobiDB-lite"/>
    </source>
</evidence>
<evidence type="ECO:0000259" key="4">
    <source>
        <dbReference type="Pfam" id="PF00199"/>
    </source>
</evidence>
<dbReference type="EMBL" id="SRPW01003968">
    <property type="protein sequence ID" value="KAG5985721.1"/>
    <property type="molecule type" value="Genomic_DNA"/>
</dbReference>
<keyword evidence="2" id="KW-0575">Peroxidase</keyword>
<feature type="compositionally biased region" description="Polar residues" evidence="3">
    <location>
        <begin position="1"/>
        <end position="13"/>
    </location>
</feature>
<proteinExistence type="inferred from homology"/>
<feature type="region of interest" description="Disordered" evidence="3">
    <location>
        <begin position="1"/>
        <end position="30"/>
    </location>
</feature>
<dbReference type="InterPro" id="IPR011614">
    <property type="entry name" value="Catalase_core"/>
</dbReference>
<dbReference type="InterPro" id="IPR024708">
    <property type="entry name" value="Catalase_AS"/>
</dbReference>
<accession>A0A9P7N4A9</accession>
<keyword evidence="2" id="KW-0376">Hydrogen peroxide</keyword>
<organism evidence="5 6">
    <name type="scientific">Claviceps pusilla</name>
    <dbReference type="NCBI Taxonomy" id="123648"/>
    <lineage>
        <taxon>Eukaryota</taxon>
        <taxon>Fungi</taxon>
        <taxon>Dikarya</taxon>
        <taxon>Ascomycota</taxon>
        <taxon>Pezizomycotina</taxon>
        <taxon>Sordariomycetes</taxon>
        <taxon>Hypocreomycetidae</taxon>
        <taxon>Hypocreales</taxon>
        <taxon>Clavicipitaceae</taxon>
        <taxon>Claviceps</taxon>
    </lineage>
</organism>
<reference evidence="5" key="1">
    <citation type="journal article" date="2020" name="bioRxiv">
        <title>Whole genome comparisons of ergot fungi reveals the divergence and evolution of species within the genus Claviceps are the result of varying mechanisms driving genome evolution and host range expansion.</title>
        <authorList>
            <person name="Wyka S.A."/>
            <person name="Mondo S.J."/>
            <person name="Liu M."/>
            <person name="Dettman J."/>
            <person name="Nalam V."/>
            <person name="Broders K.D."/>
        </authorList>
    </citation>
    <scope>NUCLEOTIDE SEQUENCE</scope>
    <source>
        <strain evidence="5">CCC 602</strain>
    </source>
</reference>
<dbReference type="GO" id="GO:0042744">
    <property type="term" value="P:hydrogen peroxide catabolic process"/>
    <property type="evidence" value="ECO:0007669"/>
    <property type="project" value="UniProtKB-KW"/>
</dbReference>
<evidence type="ECO:0000313" key="6">
    <source>
        <dbReference type="Proteomes" id="UP000748025"/>
    </source>
</evidence>
<protein>
    <recommendedName>
        <fullName evidence="4">Catalase core domain-containing protein</fullName>
    </recommendedName>
</protein>
<name>A0A9P7N4A9_9HYPO</name>
<dbReference type="OrthoDB" id="6880011at2759"/>
<dbReference type="InterPro" id="IPR020835">
    <property type="entry name" value="Catalase_sf"/>
</dbReference>